<comment type="caution">
    <text evidence="2">The sequence shown here is derived from an EMBL/GenBank/DDBJ whole genome shotgun (WGS) entry which is preliminary data.</text>
</comment>
<dbReference type="EMBL" id="BMJS01000026">
    <property type="protein sequence ID" value="GGG02966.1"/>
    <property type="molecule type" value="Genomic_DNA"/>
</dbReference>
<sequence>MNIDAIKYLDNLIGEPETIGNTLLALRKCEEITQADFAKQIGISKQQLCDIEHGRRPVGIKLAISFAKALGMNPKSFIRLALQDVINRENLHYTVELA</sequence>
<dbReference type="Pfam" id="PF01381">
    <property type="entry name" value="HTH_3"/>
    <property type="match status" value="1"/>
</dbReference>
<feature type="domain" description="HTH cro/C1-type" evidence="1">
    <location>
        <begin position="23"/>
        <end position="77"/>
    </location>
</feature>
<dbReference type="CDD" id="cd00093">
    <property type="entry name" value="HTH_XRE"/>
    <property type="match status" value="1"/>
</dbReference>
<dbReference type="InterPro" id="IPR010982">
    <property type="entry name" value="Lambda_DNA-bd_dom_sf"/>
</dbReference>
<reference evidence="2" key="2">
    <citation type="submission" date="2020-09" db="EMBL/GenBank/DDBJ databases">
        <authorList>
            <person name="Sun Q."/>
            <person name="Zhou Y."/>
        </authorList>
    </citation>
    <scope>NUCLEOTIDE SEQUENCE</scope>
    <source>
        <strain evidence="2">CGMCC 1.15758</strain>
    </source>
</reference>
<organism evidence="2 3">
    <name type="scientific">Cysteiniphilum litorale</name>
    <dbReference type="NCBI Taxonomy" id="2056700"/>
    <lineage>
        <taxon>Bacteria</taxon>
        <taxon>Pseudomonadati</taxon>
        <taxon>Pseudomonadota</taxon>
        <taxon>Gammaproteobacteria</taxon>
        <taxon>Thiotrichales</taxon>
        <taxon>Fastidiosibacteraceae</taxon>
        <taxon>Cysteiniphilum</taxon>
    </lineage>
</organism>
<dbReference type="Gene3D" id="1.10.260.40">
    <property type="entry name" value="lambda repressor-like DNA-binding domains"/>
    <property type="match status" value="1"/>
</dbReference>
<dbReference type="OrthoDB" id="5624845at2"/>
<gene>
    <name evidence="2" type="ORF">GCM10010995_20510</name>
</gene>
<protein>
    <recommendedName>
        <fullName evidence="1">HTH cro/C1-type domain-containing protein</fullName>
    </recommendedName>
</protein>
<evidence type="ECO:0000259" key="1">
    <source>
        <dbReference type="PROSITE" id="PS50943"/>
    </source>
</evidence>
<dbReference type="SMART" id="SM00530">
    <property type="entry name" value="HTH_XRE"/>
    <property type="match status" value="1"/>
</dbReference>
<evidence type="ECO:0000313" key="3">
    <source>
        <dbReference type="Proteomes" id="UP000636949"/>
    </source>
</evidence>
<dbReference type="Proteomes" id="UP000636949">
    <property type="component" value="Unassembled WGS sequence"/>
</dbReference>
<dbReference type="AlphaFoldDB" id="A0A8J3E9Z0"/>
<proteinExistence type="predicted"/>
<dbReference type="RefSeq" id="WP_117003384.1">
    <property type="nucleotide sequence ID" value="NZ_BMJS01000026.1"/>
</dbReference>
<keyword evidence="3" id="KW-1185">Reference proteome</keyword>
<dbReference type="PROSITE" id="PS50943">
    <property type="entry name" value="HTH_CROC1"/>
    <property type="match status" value="1"/>
</dbReference>
<reference evidence="2" key="1">
    <citation type="journal article" date="2014" name="Int. J. Syst. Evol. Microbiol.">
        <title>Complete genome sequence of Corynebacterium casei LMG S-19264T (=DSM 44701T), isolated from a smear-ripened cheese.</title>
        <authorList>
            <consortium name="US DOE Joint Genome Institute (JGI-PGF)"/>
            <person name="Walter F."/>
            <person name="Albersmeier A."/>
            <person name="Kalinowski J."/>
            <person name="Ruckert C."/>
        </authorList>
    </citation>
    <scope>NUCLEOTIDE SEQUENCE</scope>
    <source>
        <strain evidence="2">CGMCC 1.15758</strain>
    </source>
</reference>
<dbReference type="GO" id="GO:0003677">
    <property type="term" value="F:DNA binding"/>
    <property type="evidence" value="ECO:0007669"/>
    <property type="project" value="InterPro"/>
</dbReference>
<dbReference type="InterPro" id="IPR001387">
    <property type="entry name" value="Cro/C1-type_HTH"/>
</dbReference>
<dbReference type="SUPFAM" id="SSF47413">
    <property type="entry name" value="lambda repressor-like DNA-binding domains"/>
    <property type="match status" value="1"/>
</dbReference>
<accession>A0A8J3E9Z0</accession>
<name>A0A8J3E9Z0_9GAMM</name>
<evidence type="ECO:0000313" key="2">
    <source>
        <dbReference type="EMBL" id="GGG02966.1"/>
    </source>
</evidence>